<dbReference type="EMBL" id="UZAH01029598">
    <property type="protein sequence ID" value="VDP06941.1"/>
    <property type="molecule type" value="Genomic_DNA"/>
</dbReference>
<dbReference type="Proteomes" id="UP000050761">
    <property type="component" value="Unassembled WGS sequence"/>
</dbReference>
<evidence type="ECO:0000313" key="1">
    <source>
        <dbReference type="EMBL" id="VDP06941.1"/>
    </source>
</evidence>
<evidence type="ECO:0000313" key="2">
    <source>
        <dbReference type="Proteomes" id="UP000050761"/>
    </source>
</evidence>
<dbReference type="WBParaSite" id="HPBE_0001676101-mRNA-1">
    <property type="protein sequence ID" value="HPBE_0001676101-mRNA-1"/>
    <property type="gene ID" value="HPBE_0001676101"/>
</dbReference>
<reference evidence="1 2" key="1">
    <citation type="submission" date="2018-11" db="EMBL/GenBank/DDBJ databases">
        <authorList>
            <consortium name="Pathogen Informatics"/>
        </authorList>
    </citation>
    <scope>NUCLEOTIDE SEQUENCE [LARGE SCALE GENOMIC DNA]</scope>
</reference>
<accession>A0A3P8A6V6</accession>
<name>A0A183G593_HELPZ</name>
<evidence type="ECO:0000313" key="3">
    <source>
        <dbReference type="WBParaSite" id="HPBE_0001676101-mRNA-1"/>
    </source>
</evidence>
<reference evidence="3" key="2">
    <citation type="submission" date="2019-09" db="UniProtKB">
        <authorList>
            <consortium name="WormBaseParasite"/>
        </authorList>
    </citation>
    <scope>IDENTIFICATION</scope>
</reference>
<accession>A0A183G593</accession>
<keyword evidence="2" id="KW-1185">Reference proteome</keyword>
<protein>
    <submittedName>
        <fullName evidence="3">5-methyltetrahydropteroyltriglutamate--homocysteine methyltransferase</fullName>
    </submittedName>
</protein>
<proteinExistence type="predicted"/>
<organism evidence="2 3">
    <name type="scientific">Heligmosomoides polygyrus</name>
    <name type="common">Parasitic roundworm</name>
    <dbReference type="NCBI Taxonomy" id="6339"/>
    <lineage>
        <taxon>Eukaryota</taxon>
        <taxon>Metazoa</taxon>
        <taxon>Ecdysozoa</taxon>
        <taxon>Nematoda</taxon>
        <taxon>Chromadorea</taxon>
        <taxon>Rhabditida</taxon>
        <taxon>Rhabditina</taxon>
        <taxon>Rhabditomorpha</taxon>
        <taxon>Strongyloidea</taxon>
        <taxon>Heligmosomidae</taxon>
        <taxon>Heligmosomoides</taxon>
    </lineage>
</organism>
<dbReference type="AlphaFoldDB" id="A0A183G593"/>
<sequence>MSSTVINTGYVGGRWREALLKRGAAPDSDGFLRKANAAVNQSRNYSFVFQHADVVDFDEVTQVKGNPAHAPRDNFTK</sequence>
<gene>
    <name evidence="1" type="ORF">HPBE_LOCUS16760</name>
</gene>